<dbReference type="NCBIfam" id="TIGR00797">
    <property type="entry name" value="matE"/>
    <property type="match status" value="1"/>
</dbReference>
<feature type="transmembrane region" description="Helical" evidence="10">
    <location>
        <begin position="100"/>
        <end position="122"/>
    </location>
</feature>
<dbReference type="InterPro" id="IPR045070">
    <property type="entry name" value="MATE_MepA-like"/>
</dbReference>
<protein>
    <recommendedName>
        <fullName evidence="3">Multidrug export protein MepA</fullName>
    </recommendedName>
</protein>
<evidence type="ECO:0000313" key="12">
    <source>
        <dbReference type="Proteomes" id="UP000824261"/>
    </source>
</evidence>
<dbReference type="PIRSF" id="PIRSF006603">
    <property type="entry name" value="DinF"/>
    <property type="match status" value="1"/>
</dbReference>
<dbReference type="PANTHER" id="PTHR43823:SF3">
    <property type="entry name" value="MULTIDRUG EXPORT PROTEIN MEPA"/>
    <property type="match status" value="1"/>
</dbReference>
<dbReference type="GO" id="GO:0046677">
    <property type="term" value="P:response to antibiotic"/>
    <property type="evidence" value="ECO:0007669"/>
    <property type="project" value="UniProtKB-KW"/>
</dbReference>
<dbReference type="InterPro" id="IPR051327">
    <property type="entry name" value="MATE_MepA_subfamily"/>
</dbReference>
<dbReference type="PANTHER" id="PTHR43823">
    <property type="entry name" value="SPORULATION PROTEIN YKVU"/>
    <property type="match status" value="1"/>
</dbReference>
<evidence type="ECO:0000256" key="4">
    <source>
        <dbReference type="ARBA" id="ARBA00022448"/>
    </source>
</evidence>
<comment type="caution">
    <text evidence="11">The sequence shown here is derived from an EMBL/GenBank/DDBJ whole genome shotgun (WGS) entry which is preliminary data.</text>
</comment>
<keyword evidence="4" id="KW-0813">Transport</keyword>
<evidence type="ECO:0000256" key="10">
    <source>
        <dbReference type="SAM" id="Phobius"/>
    </source>
</evidence>
<reference evidence="11" key="2">
    <citation type="journal article" date="2021" name="PeerJ">
        <title>Extensive microbial diversity within the chicken gut microbiome revealed by metagenomics and culture.</title>
        <authorList>
            <person name="Gilroy R."/>
            <person name="Ravi A."/>
            <person name="Getino M."/>
            <person name="Pursley I."/>
            <person name="Horton D.L."/>
            <person name="Alikhan N.F."/>
            <person name="Baker D."/>
            <person name="Gharbi K."/>
            <person name="Hall N."/>
            <person name="Watson M."/>
            <person name="Adriaenssens E.M."/>
            <person name="Foster-Nyarko E."/>
            <person name="Jarju S."/>
            <person name="Secka A."/>
            <person name="Antonio M."/>
            <person name="Oren A."/>
            <person name="Chaudhuri R.R."/>
            <person name="La Ragione R."/>
            <person name="Hildebrand F."/>
            <person name="Pallen M.J."/>
        </authorList>
    </citation>
    <scope>NUCLEOTIDE SEQUENCE</scope>
    <source>
        <strain evidence="11">ChiGjej1B1-2707</strain>
    </source>
</reference>
<keyword evidence="5" id="KW-1003">Cell membrane</keyword>
<dbReference type="GO" id="GO:0042910">
    <property type="term" value="F:xenobiotic transmembrane transporter activity"/>
    <property type="evidence" value="ECO:0007669"/>
    <property type="project" value="InterPro"/>
</dbReference>
<feature type="transmembrane region" description="Helical" evidence="10">
    <location>
        <begin position="20"/>
        <end position="41"/>
    </location>
</feature>
<feature type="transmembrane region" description="Helical" evidence="10">
    <location>
        <begin position="278"/>
        <end position="296"/>
    </location>
</feature>
<evidence type="ECO:0000256" key="5">
    <source>
        <dbReference type="ARBA" id="ARBA00022475"/>
    </source>
</evidence>
<feature type="transmembrane region" description="Helical" evidence="10">
    <location>
        <begin position="142"/>
        <end position="163"/>
    </location>
</feature>
<dbReference type="CDD" id="cd13143">
    <property type="entry name" value="MATE_MepA_like"/>
    <property type="match status" value="1"/>
</dbReference>
<evidence type="ECO:0000256" key="9">
    <source>
        <dbReference type="ARBA" id="ARBA00023251"/>
    </source>
</evidence>
<evidence type="ECO:0000256" key="2">
    <source>
        <dbReference type="ARBA" id="ARBA00008417"/>
    </source>
</evidence>
<keyword evidence="6 10" id="KW-0812">Transmembrane</keyword>
<dbReference type="GO" id="GO:0015297">
    <property type="term" value="F:antiporter activity"/>
    <property type="evidence" value="ECO:0007669"/>
    <property type="project" value="InterPro"/>
</dbReference>
<comment type="similarity">
    <text evidence="2">Belongs to the multi antimicrobial extrusion (MATE) (TC 2.A.66.1) family. MepA subfamily.</text>
</comment>
<organism evidence="11 12">
    <name type="scientific">Candidatus Aveggerthella stercoripullorum</name>
    <dbReference type="NCBI Taxonomy" id="2840688"/>
    <lineage>
        <taxon>Bacteria</taxon>
        <taxon>Bacillati</taxon>
        <taxon>Actinomycetota</taxon>
        <taxon>Coriobacteriia</taxon>
        <taxon>Eggerthellales</taxon>
        <taxon>Eggerthellaceae</taxon>
        <taxon>Eggerthellaceae incertae sedis</taxon>
        <taxon>Candidatus Aveggerthella</taxon>
    </lineage>
</organism>
<evidence type="ECO:0000256" key="3">
    <source>
        <dbReference type="ARBA" id="ARBA00022106"/>
    </source>
</evidence>
<feature type="transmembrane region" description="Helical" evidence="10">
    <location>
        <begin position="201"/>
        <end position="222"/>
    </location>
</feature>
<feature type="transmembrane region" description="Helical" evidence="10">
    <location>
        <begin position="368"/>
        <end position="388"/>
    </location>
</feature>
<keyword evidence="9" id="KW-0046">Antibiotic resistance</keyword>
<evidence type="ECO:0000256" key="1">
    <source>
        <dbReference type="ARBA" id="ARBA00004651"/>
    </source>
</evidence>
<feature type="transmembrane region" description="Helical" evidence="10">
    <location>
        <begin position="423"/>
        <end position="446"/>
    </location>
</feature>
<name>A0A9D1D3A7_9ACTN</name>
<gene>
    <name evidence="11" type="ORF">IAA69_06970</name>
</gene>
<keyword evidence="7 10" id="KW-1133">Transmembrane helix</keyword>
<evidence type="ECO:0000313" key="11">
    <source>
        <dbReference type="EMBL" id="HIR01984.1"/>
    </source>
</evidence>
<reference evidence="11" key="1">
    <citation type="submission" date="2020-10" db="EMBL/GenBank/DDBJ databases">
        <authorList>
            <person name="Gilroy R."/>
        </authorList>
    </citation>
    <scope>NUCLEOTIDE SEQUENCE</scope>
    <source>
        <strain evidence="11">ChiGjej1B1-2707</strain>
    </source>
</reference>
<feature type="transmembrane region" description="Helical" evidence="10">
    <location>
        <begin position="242"/>
        <end position="266"/>
    </location>
</feature>
<evidence type="ECO:0000256" key="6">
    <source>
        <dbReference type="ARBA" id="ARBA00022692"/>
    </source>
</evidence>
<sequence length="495" mass="54033">MGLPGTEKEKKLETEPIGKLFLSLAVPSIISQIVNLLYSVVDRMYVGHIPETGTLALTALGVCVPIITLVSSFAQLVSSGAAPLASIQLGSGQKARAEEILGNSFSAMLIMSILLTAVLLIFTEPILTLFGASEATMPYAAAYLRIYACGNIFVLLTLGLNAFITAQGFSKISMVTVLIGAIANIILDPIFIYLFHMGVSGAAYATILSQALSAVWAFRFFIKRMGILELKIKYMKLRARIIFPALALGLAPFIMFATESILVLTYNSSLLKYGGDMAVGMMTILSTLMQFLMLPAQGLAQGAQPIISYNYGAGNAVRVRETFKRLIAAAFGVTLMIYLVFMFASKFVILPFTPDPELTEMTIWGIRIYFSAGVLIGIQMASLQTLMALGKAGTSTFLSLLRKVILLIPFIYIFPLLMENKVFAIILAEPVADVISVMTTIIVFSIQFRKTLKNMELSVIQRDTAEHCDAVKNSAFHPIRGKNHIRSRTQLNSRK</sequence>
<dbReference type="AlphaFoldDB" id="A0A9D1D3A7"/>
<dbReference type="Pfam" id="PF01554">
    <property type="entry name" value="MatE"/>
    <property type="match status" value="2"/>
</dbReference>
<keyword evidence="8 10" id="KW-0472">Membrane</keyword>
<accession>A0A9D1D3A7</accession>
<dbReference type="Proteomes" id="UP000824261">
    <property type="component" value="Unassembled WGS sequence"/>
</dbReference>
<dbReference type="GO" id="GO:0005886">
    <property type="term" value="C:plasma membrane"/>
    <property type="evidence" value="ECO:0007669"/>
    <property type="project" value="UniProtKB-SubCell"/>
</dbReference>
<feature type="transmembrane region" description="Helical" evidence="10">
    <location>
        <begin position="326"/>
        <end position="348"/>
    </location>
</feature>
<feature type="transmembrane region" description="Helical" evidence="10">
    <location>
        <begin position="175"/>
        <end position="195"/>
    </location>
</feature>
<evidence type="ECO:0000256" key="7">
    <source>
        <dbReference type="ARBA" id="ARBA00022989"/>
    </source>
</evidence>
<feature type="transmembrane region" description="Helical" evidence="10">
    <location>
        <begin position="400"/>
        <end position="417"/>
    </location>
</feature>
<dbReference type="EMBL" id="DVGB01000087">
    <property type="protein sequence ID" value="HIR01984.1"/>
    <property type="molecule type" value="Genomic_DNA"/>
</dbReference>
<dbReference type="InterPro" id="IPR002528">
    <property type="entry name" value="MATE_fam"/>
</dbReference>
<proteinExistence type="inferred from homology"/>
<evidence type="ECO:0000256" key="8">
    <source>
        <dbReference type="ARBA" id="ARBA00023136"/>
    </source>
</evidence>
<feature type="transmembrane region" description="Helical" evidence="10">
    <location>
        <begin position="53"/>
        <end position="79"/>
    </location>
</feature>
<dbReference type="InterPro" id="IPR048279">
    <property type="entry name" value="MdtK-like"/>
</dbReference>
<comment type="subcellular location">
    <subcellularLocation>
        <location evidence="1">Cell membrane</location>
        <topology evidence="1">Multi-pass membrane protein</topology>
    </subcellularLocation>
</comment>